<dbReference type="InterPro" id="IPR011333">
    <property type="entry name" value="SKP1/BTB/POZ_sf"/>
</dbReference>
<feature type="non-terminal residue" evidence="2">
    <location>
        <position position="1"/>
    </location>
</feature>
<keyword evidence="3" id="KW-1185">Reference proteome</keyword>
<accession>A0AAV5SSL5</accession>
<dbReference type="Proteomes" id="UP001432027">
    <property type="component" value="Unassembled WGS sequence"/>
</dbReference>
<organism evidence="2 3">
    <name type="scientific">Pristionchus entomophagus</name>
    <dbReference type="NCBI Taxonomy" id="358040"/>
    <lineage>
        <taxon>Eukaryota</taxon>
        <taxon>Metazoa</taxon>
        <taxon>Ecdysozoa</taxon>
        <taxon>Nematoda</taxon>
        <taxon>Chromadorea</taxon>
        <taxon>Rhabditida</taxon>
        <taxon>Rhabditina</taxon>
        <taxon>Diplogasteromorpha</taxon>
        <taxon>Diplogasteroidea</taxon>
        <taxon>Neodiplogasteridae</taxon>
        <taxon>Pristionchus</taxon>
    </lineage>
</organism>
<dbReference type="PANTHER" id="PTHR47022">
    <property type="entry name" value="BTB AND MATH DOMAIN-CONTAINING PROTEIN 36-RELATED"/>
    <property type="match status" value="1"/>
</dbReference>
<gene>
    <name evidence="2" type="ORF">PENTCL1PPCAC_8235</name>
</gene>
<dbReference type="AlphaFoldDB" id="A0AAV5SSL5"/>
<name>A0AAV5SSL5_9BILA</name>
<dbReference type="SUPFAM" id="SSF54695">
    <property type="entry name" value="POZ domain"/>
    <property type="match status" value="1"/>
</dbReference>
<dbReference type="Pfam" id="PF00651">
    <property type="entry name" value="BTB"/>
    <property type="match status" value="1"/>
</dbReference>
<reference evidence="2" key="1">
    <citation type="submission" date="2023-10" db="EMBL/GenBank/DDBJ databases">
        <title>Genome assembly of Pristionchus species.</title>
        <authorList>
            <person name="Yoshida K."/>
            <person name="Sommer R.J."/>
        </authorList>
    </citation>
    <scope>NUCLEOTIDE SEQUENCE</scope>
    <source>
        <strain evidence="2">RS0144</strain>
    </source>
</reference>
<feature type="domain" description="BTB" evidence="1">
    <location>
        <begin position="2"/>
        <end position="58"/>
    </location>
</feature>
<sequence length="92" mass="11005">EEVEIKDVVYEEFLDLLQLIYLGDVELTNRTVLHIMKLADQFQMEGVMKHAEKFLIRSKEFKNKLILADQYRLDRRFVFLRCAPLSLEKICI</sequence>
<evidence type="ECO:0000313" key="3">
    <source>
        <dbReference type="Proteomes" id="UP001432027"/>
    </source>
</evidence>
<dbReference type="Gene3D" id="3.30.710.10">
    <property type="entry name" value="Potassium Channel Kv1.1, Chain A"/>
    <property type="match status" value="1"/>
</dbReference>
<dbReference type="InterPro" id="IPR000210">
    <property type="entry name" value="BTB/POZ_dom"/>
</dbReference>
<dbReference type="PANTHER" id="PTHR47022:SF1">
    <property type="entry name" value="BTB AND MATH DOMAIN-CONTAINING PROTEIN 36-RELATED"/>
    <property type="match status" value="1"/>
</dbReference>
<comment type="caution">
    <text evidence="2">The sequence shown here is derived from an EMBL/GenBank/DDBJ whole genome shotgun (WGS) entry which is preliminary data.</text>
</comment>
<evidence type="ECO:0000313" key="2">
    <source>
        <dbReference type="EMBL" id="GMS86060.1"/>
    </source>
</evidence>
<protein>
    <recommendedName>
        <fullName evidence="1">BTB domain-containing protein</fullName>
    </recommendedName>
</protein>
<proteinExistence type="predicted"/>
<evidence type="ECO:0000259" key="1">
    <source>
        <dbReference type="Pfam" id="PF00651"/>
    </source>
</evidence>
<dbReference type="EMBL" id="BTSX01000002">
    <property type="protein sequence ID" value="GMS86060.1"/>
    <property type="molecule type" value="Genomic_DNA"/>
</dbReference>